<proteinExistence type="inferred from homology"/>
<dbReference type="GO" id="GO:0016705">
    <property type="term" value="F:oxidoreductase activity, acting on paired donors, with incorporation or reduction of molecular oxygen"/>
    <property type="evidence" value="ECO:0007669"/>
    <property type="project" value="UniProtKB-ARBA"/>
</dbReference>
<dbReference type="PANTHER" id="PTHR36117:SF3">
    <property type="entry name" value="4-HYDROXYPHENYLACETATE 3-MONOOXYGENASE-RELATED"/>
    <property type="match status" value="1"/>
</dbReference>
<dbReference type="GO" id="GO:0004497">
    <property type="term" value="F:monooxygenase activity"/>
    <property type="evidence" value="ECO:0007669"/>
    <property type="project" value="UniProtKB-ARBA"/>
</dbReference>
<evidence type="ECO:0000313" key="8">
    <source>
        <dbReference type="EMBL" id="AFV52156.1"/>
    </source>
</evidence>
<feature type="domain" description="HpaB/PvcC/4-BUDH C-terminal" evidence="6">
    <location>
        <begin position="284"/>
        <end position="481"/>
    </location>
</feature>
<evidence type="ECO:0000256" key="5">
    <source>
        <dbReference type="PIRSR" id="PIRSR000331-2"/>
    </source>
</evidence>
<dbReference type="InterPro" id="IPR046373">
    <property type="entry name" value="Acyl-CoA_Oxase/DH_mid-dom_sf"/>
</dbReference>
<dbReference type="InterPro" id="IPR024674">
    <property type="entry name" value="HpaB/PvcC/4-BUDH_N"/>
</dbReference>
<dbReference type="Pfam" id="PF11794">
    <property type="entry name" value="HpaB_N"/>
    <property type="match status" value="1"/>
</dbReference>
<evidence type="ECO:0000256" key="1">
    <source>
        <dbReference type="ARBA" id="ARBA00022630"/>
    </source>
</evidence>
<dbReference type="FunFam" id="2.40.110.10:FF:000026">
    <property type="entry name" value="4-hydroxyphenylacetate 3-monooxygenase oxygenase component"/>
    <property type="match status" value="1"/>
</dbReference>
<dbReference type="PIRSF" id="PIRSF000331">
    <property type="entry name" value="HpaA_HpaB"/>
    <property type="match status" value="1"/>
</dbReference>
<dbReference type="Gene3D" id="1.20.140.10">
    <property type="entry name" value="Butyryl-CoA Dehydrogenase, subunit A, domain 3"/>
    <property type="match status" value="1"/>
</dbReference>
<dbReference type="GO" id="GO:0016627">
    <property type="term" value="F:oxidoreductase activity, acting on the CH-CH group of donors"/>
    <property type="evidence" value="ECO:0007669"/>
    <property type="project" value="InterPro"/>
</dbReference>
<comment type="similarity">
    <text evidence="4">Belongs to the FADH(2)-utilizing monooxygenase family.</text>
</comment>
<reference evidence="8" key="1">
    <citation type="journal article" date="2013" name="Proc. Natl. Acad. Sci. U.S.A.">
        <title>A new member of the 4-methylideneimidazole-5-one-containing aminomutase family from the enediyne kedarcidin biosynthetic pathway.</title>
        <authorList>
            <person name="Huang S.X."/>
            <person name="Lohman J.R."/>
            <person name="Huang T."/>
            <person name="Shen B."/>
        </authorList>
    </citation>
    <scope>NUCLEOTIDE SEQUENCE</scope>
    <source>
        <strain evidence="8">ATCC 53650</strain>
    </source>
</reference>
<evidence type="ECO:0000256" key="3">
    <source>
        <dbReference type="ARBA" id="ARBA00023002"/>
    </source>
</evidence>
<evidence type="ECO:0000256" key="2">
    <source>
        <dbReference type="ARBA" id="ARBA00022827"/>
    </source>
</evidence>
<dbReference type="InterPro" id="IPR004925">
    <property type="entry name" value="HpaB/PvcC/4-BUDH"/>
</dbReference>
<evidence type="ECO:0000259" key="6">
    <source>
        <dbReference type="Pfam" id="PF03241"/>
    </source>
</evidence>
<accession>K4PC30</accession>
<keyword evidence="3" id="KW-0560">Oxidoreductase</keyword>
<dbReference type="PIRSF" id="PIRSF500125">
    <property type="entry name" value="4_HPA_large"/>
    <property type="match status" value="1"/>
</dbReference>
<dbReference type="InterPro" id="IPR024677">
    <property type="entry name" value="HpaB/PvcC"/>
</dbReference>
<dbReference type="SUPFAM" id="SSF47203">
    <property type="entry name" value="Acyl-CoA dehydrogenase C-terminal domain-like"/>
    <property type="match status" value="1"/>
</dbReference>
<evidence type="ECO:0000256" key="4">
    <source>
        <dbReference type="ARBA" id="ARBA00061227"/>
    </source>
</evidence>
<dbReference type="Gene3D" id="2.40.110.10">
    <property type="entry name" value="Butyryl-CoA Dehydrogenase, subunit A, domain 2"/>
    <property type="match status" value="1"/>
</dbReference>
<dbReference type="Pfam" id="PF03241">
    <property type="entry name" value="HpaB"/>
    <property type="match status" value="1"/>
</dbReference>
<organism evidence="8">
    <name type="scientific">Streptoalloteichus sp. ATCC 53650</name>
    <dbReference type="NCBI Taxonomy" id="756733"/>
    <lineage>
        <taxon>Bacteria</taxon>
        <taxon>Bacillati</taxon>
        <taxon>Actinomycetota</taxon>
        <taxon>Actinomycetes</taxon>
        <taxon>Pseudonocardiales</taxon>
        <taxon>Pseudonocardiaceae</taxon>
        <taxon>Streptoalloteichus</taxon>
    </lineage>
</organism>
<dbReference type="InterPro" id="IPR024719">
    <property type="entry name" value="HpaB/PvcC/4-BUDH_C"/>
</dbReference>
<dbReference type="PANTHER" id="PTHR36117">
    <property type="entry name" value="4-HYDROXYPHENYLACETATE 3-MONOOXYGENASE-RELATED"/>
    <property type="match status" value="1"/>
</dbReference>
<protein>
    <submittedName>
        <fullName evidence="8">Aryl-ACP hydroxylase</fullName>
    </submittedName>
</protein>
<keyword evidence="2 5" id="KW-0274">FAD</keyword>
<evidence type="ECO:0000259" key="7">
    <source>
        <dbReference type="Pfam" id="PF11794"/>
    </source>
</evidence>
<keyword evidence="1" id="KW-0285">Flavoprotein</keyword>
<sequence>MPNADVSARLPLTGAEYLESLRDGREVWIHGERVADVTEHPAFRNNARTVAGLYDALWDSPERDVLTTTTDTGNGGFTHPFFRPPADTGELRAGRDAIAAWQRRCYGWLGRSPDYKASFLATLGAHADFYEPFADNARTWYRRCQERVLHVNHALVHPPVDRHKRPEEVSDVYVHVDRETDAGLVVSGAKVVATGSALTNYNFIAHHGLRVREKNFAVVFMAPMDIPGVKLFCRASYELAAATTGSPFDYPLASRMDENDAIIVFDQALIPWENVFVYGDLDKANTFFHNSGFMPRFALHGATRLGVKLDFICGLMLKAVQINGTDDFRGVQGNIGELVALRHMIWALSDAMIAGATPWAEDYVQPNQEYALAYRTLAPGVYGRMREIVQNTVGSGLIYLNSGVADFHNPEVRPYLDRYLRGSHGHTAEQRVKVMKLLWDAVGSEFGGRQELYERNYAGNPDDNRAQALRVAQRSGVTDGMLELVDRCLSEYDLNGWTTPGMVDPDPRPGVAG</sequence>
<dbReference type="SMR" id="K4PC30"/>
<feature type="binding site" evidence="5">
    <location>
        <begin position="153"/>
        <end position="155"/>
    </location>
    <ligand>
        <name>FAD</name>
        <dbReference type="ChEBI" id="CHEBI:57692"/>
    </ligand>
</feature>
<dbReference type="EMBL" id="JX679499">
    <property type="protein sequence ID" value="AFV52156.1"/>
    <property type="molecule type" value="Genomic_DNA"/>
</dbReference>
<dbReference type="InterPro" id="IPR009100">
    <property type="entry name" value="AcylCoA_DH/oxidase_NM_dom_sf"/>
</dbReference>
<name>K4PC30_9PSEU</name>
<dbReference type="InterPro" id="IPR036250">
    <property type="entry name" value="AcylCo_DH-like_C"/>
</dbReference>
<dbReference type="Gene3D" id="1.10.3140.10">
    <property type="entry name" value="4-hydroxybutyryl-coa dehydratase, domain 1"/>
    <property type="match status" value="1"/>
</dbReference>
<feature type="domain" description="HpaB/PvcC/4-BUDH N-terminal" evidence="7">
    <location>
        <begin position="13"/>
        <end position="277"/>
    </location>
</feature>
<dbReference type="SUPFAM" id="SSF56645">
    <property type="entry name" value="Acyl-CoA dehydrogenase NM domain-like"/>
    <property type="match status" value="1"/>
</dbReference>
<feature type="binding site" evidence="5">
    <location>
        <position position="194"/>
    </location>
    <ligand>
        <name>FAD</name>
        <dbReference type="ChEBI" id="CHEBI:57692"/>
    </ligand>
</feature>
<dbReference type="FunFam" id="1.10.3140.10:FF:000001">
    <property type="entry name" value="4-hydroxyphenylacetate 3-monooxygenase oxygenase component"/>
    <property type="match status" value="1"/>
</dbReference>
<dbReference type="AlphaFoldDB" id="K4PC30"/>